<dbReference type="GO" id="GO:0046871">
    <property type="term" value="F:N-acetylgalactosamine binding"/>
    <property type="evidence" value="ECO:0007669"/>
    <property type="project" value="TreeGrafter"/>
</dbReference>
<dbReference type="GO" id="GO:0006508">
    <property type="term" value="P:proteolysis"/>
    <property type="evidence" value="ECO:0007669"/>
    <property type="project" value="InterPro"/>
</dbReference>
<proteinExistence type="predicted"/>
<dbReference type="GO" id="GO:0098636">
    <property type="term" value="C:protein complex involved in cell adhesion"/>
    <property type="evidence" value="ECO:0007669"/>
    <property type="project" value="TreeGrafter"/>
</dbReference>
<dbReference type="Pfam" id="PF09458">
    <property type="entry name" value="H_lectin"/>
    <property type="match status" value="3"/>
</dbReference>
<organism evidence="2 3">
    <name type="scientific">Fusarium oxysporum f. sp. rapae</name>
    <dbReference type="NCBI Taxonomy" id="485398"/>
    <lineage>
        <taxon>Eukaryota</taxon>
        <taxon>Fungi</taxon>
        <taxon>Dikarya</taxon>
        <taxon>Ascomycota</taxon>
        <taxon>Pezizomycotina</taxon>
        <taxon>Sordariomycetes</taxon>
        <taxon>Hypocreomycetidae</taxon>
        <taxon>Hypocreales</taxon>
        <taxon>Nectriaceae</taxon>
        <taxon>Fusarium</taxon>
        <taxon>Fusarium oxysporum species complex</taxon>
    </lineage>
</organism>
<dbReference type="GO" id="GO:0098609">
    <property type="term" value="P:cell-cell adhesion"/>
    <property type="evidence" value="ECO:0007669"/>
    <property type="project" value="TreeGrafter"/>
</dbReference>
<evidence type="ECO:0000313" key="3">
    <source>
        <dbReference type="Proteomes" id="UP000694050"/>
    </source>
</evidence>
<protein>
    <recommendedName>
        <fullName evidence="1">Peptidase metallopeptidase domain-containing protein</fullName>
    </recommendedName>
</protein>
<dbReference type="InterPro" id="IPR052487">
    <property type="entry name" value="Galactose-binding_lectin"/>
</dbReference>
<dbReference type="Proteomes" id="UP000694050">
    <property type="component" value="Unassembled WGS sequence"/>
</dbReference>
<dbReference type="AlphaFoldDB" id="A0A8J5PBZ7"/>
<feature type="domain" description="Peptidase metallopeptidase" evidence="1">
    <location>
        <begin position="54"/>
        <end position="202"/>
    </location>
</feature>
<evidence type="ECO:0000313" key="2">
    <source>
        <dbReference type="EMBL" id="KAG7417399.1"/>
    </source>
</evidence>
<gene>
    <name evidence="2" type="ORF">Forpe1208_v005374</name>
</gene>
<sequence>MSDIQICTIMPVPDDLRGQADTLALQENPKNGHQLTAGGAVLGTQNPLALALPVGSMWRNKRVLRVKFLSGSDRIKQKIQEFAVQWNEFSGVTFSFDNADDAEIRINCDSSGQSWSYVGTDCLGIPKNQPTMNFGWLTESTPDAEYSRVVIHEFGHALGCGHEHQSPAGGIPWNKEAAYKYYGDQNGWNHDQVDRNIFDYYSFTITRLTDLDKKSIMIYAIPKSLTTNGYFVASNNVLSATDKEFIGGVYPKGGSATTAAKTGTAVSTFNTMEVRNWQTPQSQTSRTVKFSQSFEKPPAIAVGLNWLDIANNANIRVNAFADSIGADSAVFHVDSWADTTLYSGGCVGLEVAQDDPDFQLGKFSTTDDHPWNQPRPKTSRRINFTRPYSSPPKVILWLSQLDMDKNKNWRVNATVTNVDTNGFTINLDTWSDTILYAATAHWIAYPSNKAGVTSGTFNVTDIRPWNQPQLLNTGRANFPANTFQKPPLILIGLNSLDVDHRQNLRVKLGATNISASGMDWRIDSWFDTTLYAAGGSYIALS</sequence>
<name>A0A8J5PBZ7_FUSOX</name>
<dbReference type="GO" id="GO:0008270">
    <property type="term" value="F:zinc ion binding"/>
    <property type="evidence" value="ECO:0007669"/>
    <property type="project" value="InterPro"/>
</dbReference>
<dbReference type="GO" id="GO:0030247">
    <property type="term" value="F:polysaccharide binding"/>
    <property type="evidence" value="ECO:0007669"/>
    <property type="project" value="TreeGrafter"/>
</dbReference>
<dbReference type="EMBL" id="JAELUQ010000003">
    <property type="protein sequence ID" value="KAG7417399.1"/>
    <property type="molecule type" value="Genomic_DNA"/>
</dbReference>
<evidence type="ECO:0000259" key="1">
    <source>
        <dbReference type="SMART" id="SM00235"/>
    </source>
</evidence>
<dbReference type="GO" id="GO:0009986">
    <property type="term" value="C:cell surface"/>
    <property type="evidence" value="ECO:0007669"/>
    <property type="project" value="TreeGrafter"/>
</dbReference>
<dbReference type="GO" id="GO:0070492">
    <property type="term" value="F:oligosaccharide binding"/>
    <property type="evidence" value="ECO:0007669"/>
    <property type="project" value="TreeGrafter"/>
</dbReference>
<accession>A0A8J5PBZ7</accession>
<dbReference type="GO" id="GO:0008237">
    <property type="term" value="F:metallopeptidase activity"/>
    <property type="evidence" value="ECO:0007669"/>
    <property type="project" value="InterPro"/>
</dbReference>
<dbReference type="PANTHER" id="PTHR46938">
    <property type="entry name" value="DISCOIDIN-1 SUBUNIT A-RELATED-RELATED"/>
    <property type="match status" value="1"/>
</dbReference>
<dbReference type="SMART" id="SM00235">
    <property type="entry name" value="ZnMc"/>
    <property type="match status" value="1"/>
</dbReference>
<dbReference type="InterPro" id="IPR019019">
    <property type="entry name" value="H-type_lectin_domain"/>
</dbReference>
<reference evidence="2" key="1">
    <citation type="submission" date="2021-04" db="EMBL/GenBank/DDBJ databases">
        <title>First draft genome resource for Brassicaceae pathogens Fusarium oxysporum f. sp. raphani and Fusarium oxysporum f. sp. rapae.</title>
        <authorList>
            <person name="Asai S."/>
        </authorList>
    </citation>
    <scope>NUCLEOTIDE SEQUENCE</scope>
    <source>
        <strain evidence="2">Tf1208</strain>
    </source>
</reference>
<dbReference type="InterPro" id="IPR006026">
    <property type="entry name" value="Peptidase_Metallo"/>
</dbReference>
<comment type="caution">
    <text evidence="2">The sequence shown here is derived from an EMBL/GenBank/DDBJ whole genome shotgun (WGS) entry which is preliminary data.</text>
</comment>
<dbReference type="CDD" id="cd04327">
    <property type="entry name" value="ZnMc_MMP_like_3"/>
    <property type="match status" value="1"/>
</dbReference>